<evidence type="ECO:0000256" key="1">
    <source>
        <dbReference type="SAM" id="MobiDB-lite"/>
    </source>
</evidence>
<name>A0A5J4T870_9EUKA</name>
<evidence type="ECO:0000313" key="2">
    <source>
        <dbReference type="EMBL" id="KAA6354162.1"/>
    </source>
</evidence>
<accession>A0A5J4T870</accession>
<dbReference type="AlphaFoldDB" id="A0A5J4T870"/>
<dbReference type="Proteomes" id="UP000324800">
    <property type="component" value="Unassembled WGS sequence"/>
</dbReference>
<proteinExistence type="predicted"/>
<evidence type="ECO:0000313" key="3">
    <source>
        <dbReference type="Proteomes" id="UP000324800"/>
    </source>
</evidence>
<feature type="region of interest" description="Disordered" evidence="1">
    <location>
        <begin position="1"/>
        <end position="162"/>
    </location>
</feature>
<dbReference type="EMBL" id="SNRW01036793">
    <property type="protein sequence ID" value="KAA6354162.1"/>
    <property type="molecule type" value="Genomic_DNA"/>
</dbReference>
<feature type="non-terminal residue" evidence="2">
    <location>
        <position position="172"/>
    </location>
</feature>
<feature type="compositionally biased region" description="Basic and acidic residues" evidence="1">
    <location>
        <begin position="151"/>
        <end position="162"/>
    </location>
</feature>
<feature type="compositionally biased region" description="Acidic residues" evidence="1">
    <location>
        <begin position="134"/>
        <end position="150"/>
    </location>
</feature>
<comment type="caution">
    <text evidence="2">The sequence shown here is derived from an EMBL/GenBank/DDBJ whole genome shotgun (WGS) entry which is preliminary data.</text>
</comment>
<organism evidence="2 3">
    <name type="scientific">Streblomastix strix</name>
    <dbReference type="NCBI Taxonomy" id="222440"/>
    <lineage>
        <taxon>Eukaryota</taxon>
        <taxon>Metamonada</taxon>
        <taxon>Preaxostyla</taxon>
        <taxon>Oxymonadida</taxon>
        <taxon>Streblomastigidae</taxon>
        <taxon>Streblomastix</taxon>
    </lineage>
</organism>
<reference evidence="2 3" key="1">
    <citation type="submission" date="2019-03" db="EMBL/GenBank/DDBJ databases">
        <title>Single cell metagenomics reveals metabolic interactions within the superorganism composed of flagellate Streblomastix strix and complex community of Bacteroidetes bacteria on its surface.</title>
        <authorList>
            <person name="Treitli S.C."/>
            <person name="Kolisko M."/>
            <person name="Husnik F."/>
            <person name="Keeling P."/>
            <person name="Hampl V."/>
        </authorList>
    </citation>
    <scope>NUCLEOTIDE SEQUENCE [LARGE SCALE GENOMIC DNA]</scope>
    <source>
        <strain evidence="2">ST1C</strain>
    </source>
</reference>
<protein>
    <submittedName>
        <fullName evidence="2">Uncharacterized protein</fullName>
    </submittedName>
</protein>
<feature type="compositionally biased region" description="Basic and acidic residues" evidence="1">
    <location>
        <begin position="38"/>
        <end position="103"/>
    </location>
</feature>
<sequence length="172" mass="19637">MSRFFRAGPIGGCPESQQTNEELISLPEDFFGEIQPDIDNKDKDKSKPGEQGKYKEEKSEPESKQIGKDLDPNKEKDYDRPDYDRNKNKERRQAEGQDQDKDQQTGPQDKNNDQGKAGSKLAGRISEAIYGSEIDLDGNEDVGEQQYQDEDQNKSKEKPQYNYKEKVVDAIV</sequence>
<gene>
    <name evidence="2" type="ORF">EZS28_050312</name>
</gene>